<proteinExistence type="predicted"/>
<dbReference type="SMART" id="SM00481">
    <property type="entry name" value="POLIIIAc"/>
    <property type="match status" value="1"/>
</dbReference>
<dbReference type="SUPFAM" id="SSF89550">
    <property type="entry name" value="PHP domain-like"/>
    <property type="match status" value="1"/>
</dbReference>
<evidence type="ECO:0000259" key="1">
    <source>
        <dbReference type="SMART" id="SM00481"/>
    </source>
</evidence>
<dbReference type="EMBL" id="JOJP01000001">
    <property type="protein sequence ID" value="KEI72222.1"/>
    <property type="molecule type" value="Genomic_DNA"/>
</dbReference>
<organism evidence="2 3">
    <name type="scientific">Endozoicomonas elysicola</name>
    <dbReference type="NCBI Taxonomy" id="305900"/>
    <lineage>
        <taxon>Bacteria</taxon>
        <taxon>Pseudomonadati</taxon>
        <taxon>Pseudomonadota</taxon>
        <taxon>Gammaproteobacteria</taxon>
        <taxon>Oceanospirillales</taxon>
        <taxon>Endozoicomonadaceae</taxon>
        <taxon>Endozoicomonas</taxon>
    </lineage>
</organism>
<dbReference type="PANTHER" id="PTHR42924:SF3">
    <property type="entry name" value="POLYMERASE_HISTIDINOL PHOSPHATASE N-TERMINAL DOMAIN-CONTAINING PROTEIN"/>
    <property type="match status" value="1"/>
</dbReference>
<dbReference type="InterPro" id="IPR004013">
    <property type="entry name" value="PHP_dom"/>
</dbReference>
<dbReference type="GO" id="GO:0004534">
    <property type="term" value="F:5'-3' RNA exonuclease activity"/>
    <property type="evidence" value="ECO:0007669"/>
    <property type="project" value="TreeGrafter"/>
</dbReference>
<dbReference type="InterPro" id="IPR052018">
    <property type="entry name" value="PHP_domain"/>
</dbReference>
<keyword evidence="3" id="KW-1185">Reference proteome</keyword>
<feature type="domain" description="Polymerase/histidinol phosphatase N-terminal" evidence="1">
    <location>
        <begin position="3"/>
        <end position="68"/>
    </location>
</feature>
<dbReference type="STRING" id="305900.GV64_17135"/>
<dbReference type="Gene3D" id="3.20.20.140">
    <property type="entry name" value="Metal-dependent hydrolases"/>
    <property type="match status" value="1"/>
</dbReference>
<comment type="caution">
    <text evidence="2">The sequence shown here is derived from an EMBL/GenBank/DDBJ whole genome shotgun (WGS) entry which is preliminary data.</text>
</comment>
<reference evidence="2 3" key="1">
    <citation type="submission" date="2014-06" db="EMBL/GenBank/DDBJ databases">
        <title>Whole Genome Sequences of Three Symbiotic Endozoicomonas Bacteria.</title>
        <authorList>
            <person name="Neave M.J."/>
            <person name="Apprill A."/>
            <person name="Voolstra C.R."/>
        </authorList>
    </citation>
    <scope>NUCLEOTIDE SEQUENCE [LARGE SCALE GENOMIC DNA]</scope>
    <source>
        <strain evidence="2 3">DSM 22380</strain>
    </source>
</reference>
<dbReference type="InterPro" id="IPR003141">
    <property type="entry name" value="Pol/His_phosphatase_N"/>
</dbReference>
<dbReference type="Gene3D" id="1.10.150.650">
    <property type="match status" value="1"/>
</dbReference>
<dbReference type="Proteomes" id="UP000027997">
    <property type="component" value="Unassembled WGS sequence"/>
</dbReference>
<accession>A0A081KDJ6</accession>
<dbReference type="GO" id="GO:0035312">
    <property type="term" value="F:5'-3' DNA exonuclease activity"/>
    <property type="evidence" value="ECO:0007669"/>
    <property type="project" value="TreeGrafter"/>
</dbReference>
<name>A0A081KDJ6_9GAMM</name>
<dbReference type="Pfam" id="PF02811">
    <property type="entry name" value="PHP"/>
    <property type="match status" value="1"/>
</dbReference>
<gene>
    <name evidence="2" type="ORF">GV64_17135</name>
</gene>
<dbReference type="AlphaFoldDB" id="A0A081KDJ6"/>
<sequence length="295" mass="33070">MSIDLHSHTTASDGTLDPVELCLRAQERNVDTLAITDHDTVAAHHFLKEHMPAGDLKLITGIELSTTWSGAEIHIVGLNFPLGHKDLATIVNSQGDARRKRSHHISERLARRLPEWNAELIFQQVLEGAINQQKSSTYGFTLKPDDIQVGRPHFARWLISEGFCQDMDAAFRKYLDNSKIGNLKAFWPKMSQGVAWIRALGGTAVLAHPGKYRMTATKLRALIKDFKLAGGHAMEVQGSNHPHSQVEQMARFCREFNLMASQGSDFHNPNYPWVDVGRLPPSLPENITPVWQAWS</sequence>
<dbReference type="PANTHER" id="PTHR42924">
    <property type="entry name" value="EXONUCLEASE"/>
    <property type="match status" value="1"/>
</dbReference>
<evidence type="ECO:0000313" key="3">
    <source>
        <dbReference type="Proteomes" id="UP000027997"/>
    </source>
</evidence>
<protein>
    <recommendedName>
        <fullName evidence="1">Polymerase/histidinol phosphatase N-terminal domain-containing protein</fullName>
    </recommendedName>
</protein>
<dbReference type="InterPro" id="IPR016195">
    <property type="entry name" value="Pol/histidinol_Pase-like"/>
</dbReference>
<dbReference type="eggNOG" id="COG0613">
    <property type="taxonomic scope" value="Bacteria"/>
</dbReference>
<dbReference type="CDD" id="cd07438">
    <property type="entry name" value="PHP_HisPPase_AMP"/>
    <property type="match status" value="1"/>
</dbReference>
<evidence type="ECO:0000313" key="2">
    <source>
        <dbReference type="EMBL" id="KEI72222.1"/>
    </source>
</evidence>